<reference evidence="5 6" key="1">
    <citation type="submission" date="2021-12" db="EMBL/GenBank/DDBJ databases">
        <title>Genome sequence of Kibdelosporangium philippinense ATCC 49844.</title>
        <authorList>
            <person name="Fedorov E.A."/>
            <person name="Omeragic M."/>
            <person name="Shalygina K.F."/>
            <person name="Maclea K.S."/>
        </authorList>
    </citation>
    <scope>NUCLEOTIDE SEQUENCE [LARGE SCALE GENOMIC DNA]</scope>
    <source>
        <strain evidence="5 6">ATCC 49844</strain>
    </source>
</reference>
<sequence>MASAPACAFRWLRDRRDAMVAALRRDLPEFAPDRVPTGGNYLWLGLPAGTDETAFASAALRAGVAVSTGRAYFAAEASAPHLRLGFADTVSADEIAEGVRRLAVACAETGVTGG</sequence>
<evidence type="ECO:0000256" key="1">
    <source>
        <dbReference type="ARBA" id="ARBA00001933"/>
    </source>
</evidence>
<evidence type="ECO:0000256" key="3">
    <source>
        <dbReference type="ARBA" id="ARBA00022679"/>
    </source>
</evidence>
<evidence type="ECO:0000256" key="2">
    <source>
        <dbReference type="ARBA" id="ARBA00022576"/>
    </source>
</evidence>
<dbReference type="PANTHER" id="PTHR42790">
    <property type="entry name" value="AMINOTRANSFERASE"/>
    <property type="match status" value="1"/>
</dbReference>
<organism evidence="5 6">
    <name type="scientific">Kibdelosporangium philippinense</name>
    <dbReference type="NCBI Taxonomy" id="211113"/>
    <lineage>
        <taxon>Bacteria</taxon>
        <taxon>Bacillati</taxon>
        <taxon>Actinomycetota</taxon>
        <taxon>Actinomycetes</taxon>
        <taxon>Pseudonocardiales</taxon>
        <taxon>Pseudonocardiaceae</taxon>
        <taxon>Kibdelosporangium</taxon>
    </lineage>
</organism>
<dbReference type="InterPro" id="IPR050859">
    <property type="entry name" value="Class-I_PLP-dep_aminotransf"/>
</dbReference>
<accession>A0ABS8Z5V4</accession>
<keyword evidence="4" id="KW-0663">Pyridoxal phosphate</keyword>
<dbReference type="Gene3D" id="3.90.1150.10">
    <property type="entry name" value="Aspartate Aminotransferase, domain 1"/>
    <property type="match status" value="1"/>
</dbReference>
<dbReference type="PANTHER" id="PTHR42790:SF19">
    <property type="entry name" value="KYNURENINE_ALPHA-AMINOADIPATE AMINOTRANSFERASE, MITOCHONDRIAL"/>
    <property type="match status" value="1"/>
</dbReference>
<keyword evidence="3" id="KW-0808">Transferase</keyword>
<comment type="caution">
    <text evidence="5">The sequence shown here is derived from an EMBL/GenBank/DDBJ whole genome shotgun (WGS) entry which is preliminary data.</text>
</comment>
<dbReference type="EMBL" id="JAJVCN010000001">
    <property type="protein sequence ID" value="MCE7002424.1"/>
    <property type="molecule type" value="Genomic_DNA"/>
</dbReference>
<comment type="cofactor">
    <cofactor evidence="1">
        <name>pyridoxal 5'-phosphate</name>
        <dbReference type="ChEBI" id="CHEBI:597326"/>
    </cofactor>
</comment>
<gene>
    <name evidence="5" type="ORF">LWC34_06195</name>
</gene>
<name>A0ABS8Z5V4_9PSEU</name>
<dbReference type="Proteomes" id="UP001521150">
    <property type="component" value="Unassembled WGS sequence"/>
</dbReference>
<keyword evidence="2" id="KW-0032">Aminotransferase</keyword>
<evidence type="ECO:0000313" key="6">
    <source>
        <dbReference type="Proteomes" id="UP001521150"/>
    </source>
</evidence>
<keyword evidence="6" id="KW-1185">Reference proteome</keyword>
<dbReference type="InterPro" id="IPR015424">
    <property type="entry name" value="PyrdxlP-dep_Trfase"/>
</dbReference>
<dbReference type="InterPro" id="IPR015422">
    <property type="entry name" value="PyrdxlP-dep_Trfase_small"/>
</dbReference>
<dbReference type="SUPFAM" id="SSF53383">
    <property type="entry name" value="PLP-dependent transferases"/>
    <property type="match status" value="1"/>
</dbReference>
<dbReference type="RefSeq" id="WP_233723541.1">
    <property type="nucleotide sequence ID" value="NZ_JAJVCN010000001.1"/>
</dbReference>
<proteinExistence type="predicted"/>
<evidence type="ECO:0000313" key="5">
    <source>
        <dbReference type="EMBL" id="MCE7002424.1"/>
    </source>
</evidence>
<evidence type="ECO:0000256" key="4">
    <source>
        <dbReference type="ARBA" id="ARBA00022898"/>
    </source>
</evidence>
<protein>
    <submittedName>
        <fullName evidence="5">Uncharacterized protein</fullName>
    </submittedName>
</protein>